<gene>
    <name evidence="2" type="ORF">OUZ56_021443</name>
</gene>
<evidence type="ECO:0008006" key="4">
    <source>
        <dbReference type="Google" id="ProtNLM"/>
    </source>
</evidence>
<dbReference type="Proteomes" id="UP001234178">
    <property type="component" value="Unassembled WGS sequence"/>
</dbReference>
<evidence type="ECO:0000256" key="1">
    <source>
        <dbReference type="SAM" id="MobiDB-lite"/>
    </source>
</evidence>
<evidence type="ECO:0000313" key="3">
    <source>
        <dbReference type="Proteomes" id="UP001234178"/>
    </source>
</evidence>
<protein>
    <recommendedName>
        <fullName evidence="4">BED-type domain-containing protein</fullName>
    </recommendedName>
</protein>
<proteinExistence type="predicted"/>
<comment type="caution">
    <text evidence="2">The sequence shown here is derived from an EMBL/GenBank/DDBJ whole genome shotgun (WGS) entry which is preliminary data.</text>
</comment>
<evidence type="ECO:0000313" key="2">
    <source>
        <dbReference type="EMBL" id="KAK4012343.1"/>
    </source>
</evidence>
<reference evidence="2 3" key="1">
    <citation type="journal article" date="2023" name="Nucleic Acids Res.">
        <title>The hologenome of Daphnia magna reveals possible DNA methylation and microbiome-mediated evolution of the host genome.</title>
        <authorList>
            <person name="Chaturvedi A."/>
            <person name="Li X."/>
            <person name="Dhandapani V."/>
            <person name="Marshall H."/>
            <person name="Kissane S."/>
            <person name="Cuenca-Cambronero M."/>
            <person name="Asole G."/>
            <person name="Calvet F."/>
            <person name="Ruiz-Romero M."/>
            <person name="Marangio P."/>
            <person name="Guigo R."/>
            <person name="Rago D."/>
            <person name="Mirbahai L."/>
            <person name="Eastwood N."/>
            <person name="Colbourne J.K."/>
            <person name="Zhou J."/>
            <person name="Mallon E."/>
            <person name="Orsini L."/>
        </authorList>
    </citation>
    <scope>NUCLEOTIDE SEQUENCE [LARGE SCALE GENOMIC DNA]</scope>
    <source>
        <strain evidence="2">LRV0_1</strain>
    </source>
</reference>
<dbReference type="EMBL" id="JAOYFB010000003">
    <property type="protein sequence ID" value="KAK4012343.1"/>
    <property type="molecule type" value="Genomic_DNA"/>
</dbReference>
<accession>A0ABQ9ZHC9</accession>
<organism evidence="2 3">
    <name type="scientific">Daphnia magna</name>
    <dbReference type="NCBI Taxonomy" id="35525"/>
    <lineage>
        <taxon>Eukaryota</taxon>
        <taxon>Metazoa</taxon>
        <taxon>Ecdysozoa</taxon>
        <taxon>Arthropoda</taxon>
        <taxon>Crustacea</taxon>
        <taxon>Branchiopoda</taxon>
        <taxon>Diplostraca</taxon>
        <taxon>Cladocera</taxon>
        <taxon>Anomopoda</taxon>
        <taxon>Daphniidae</taxon>
        <taxon>Daphnia</taxon>
    </lineage>
</organism>
<keyword evidence="3" id="KW-1185">Reference proteome</keyword>
<name>A0ABQ9ZHC9_9CRUS</name>
<sequence length="174" mass="19753">MDPTPSTSKDDPVIDLTETESQDKNSNSSGKSGTKRKYVVTVPEKFFSKVSSGERSNVYKCIMGCVNKTINVNHTSLYNARRHIETFHKPRLVEFNSSFGDQRLQDKTHNEVKNDQAPIDKHLVSTKDPPTSKQILTQDELDDRIMKFIVKDMNALRVVEKEGFWGSCRALSES</sequence>
<feature type="region of interest" description="Disordered" evidence="1">
    <location>
        <begin position="1"/>
        <end position="35"/>
    </location>
</feature>